<dbReference type="PANTHER" id="PTHR19964:SF84">
    <property type="entry name" value="LIGAND OF NUMB PROTEIN X 2-LIKE ISOFORM X1"/>
    <property type="match status" value="1"/>
</dbReference>
<evidence type="ECO:0000256" key="1">
    <source>
        <dbReference type="SAM" id="MobiDB-lite"/>
    </source>
</evidence>
<dbReference type="Pfam" id="PF00595">
    <property type="entry name" value="PDZ"/>
    <property type="match status" value="4"/>
</dbReference>
<feature type="region of interest" description="Disordered" evidence="1">
    <location>
        <begin position="247"/>
        <end position="395"/>
    </location>
</feature>
<proteinExistence type="predicted"/>
<evidence type="ECO:0000259" key="2">
    <source>
        <dbReference type="PROSITE" id="PS50106"/>
    </source>
</evidence>
<dbReference type="Proteomes" id="UP000694843">
    <property type="component" value="Unplaced"/>
</dbReference>
<keyword evidence="3" id="KW-1185">Reference proteome</keyword>
<gene>
    <name evidence="4" type="primary">LOC108677183</name>
</gene>
<accession>A0A8B7P461</accession>
<dbReference type="GeneID" id="108677183"/>
<dbReference type="InterPro" id="IPR036034">
    <property type="entry name" value="PDZ_sf"/>
</dbReference>
<reference evidence="4" key="1">
    <citation type="submission" date="2025-08" db="UniProtKB">
        <authorList>
            <consortium name="RefSeq"/>
        </authorList>
    </citation>
    <scope>IDENTIFICATION</scope>
    <source>
        <tissue evidence="4">Whole organism</tissue>
    </source>
</reference>
<feature type="compositionally biased region" description="Basic residues" evidence="1">
    <location>
        <begin position="19"/>
        <end position="33"/>
    </location>
</feature>
<dbReference type="Gene3D" id="2.30.42.10">
    <property type="match status" value="4"/>
</dbReference>
<name>A0A8B7P461_HYAAZ</name>
<feature type="compositionally biased region" description="Gly residues" evidence="1">
    <location>
        <begin position="1"/>
        <end position="11"/>
    </location>
</feature>
<sequence>MIGDGPRGGWGESRPPKTLPRRTTPHKPHKNKGKISINVISDGITRLPILEGEISHVEIPRPKGAPLGITIVGGADTPLRCVVVQEVFPDGLIAQDGRLQSGDQIIEVDGVDMTSATHALVCQELKKFTQPTLRLGVYRERIQAYRSPPSAHQPLHSLENDDYTSVTLWREEGRSLGIQLGGHRTKPGIFVYKIMPGSVAALDGRLHIHDRIIAINGHDVRFTRIDMASRLIERCRSSVTLSVTSSNHNHINDKLSDNNNDKTLSNDKTTPAGDRASLCSNTSESFSDQSSSASSPRIFMPSSSVSSVSSSAMPPASPLSDQFSSSSPVGDSNSFNSSRAPAHPSPPLTAYPQSDVSSSATTDTDDSDSHHHFVSAPQSMEDAVTCPSHPEDPNNTWQAALENSDRGICDNGLDHRWPPLPQKPTLTQKTAVIKKACNESLGMRIGGGVSSNEGDTPIYIANINNNGSAGRSNKVKKGDVLLAVNGLSLLGLTHSQAVAQLKATASLNSVTLLLLEGPETCSAGNTANFVPSWLYWQKLPRPLQISRSVVLQRSPGSSLGFSIVGGSDPNRGSEPIHVLLVVASSPAAVDGKLRCGDRILAVDNYSLENVSHATAVGLLKQAGQRVHLEVVSWLGTEL</sequence>
<dbReference type="AlphaFoldDB" id="A0A8B7P461"/>
<feature type="compositionally biased region" description="Polar residues" evidence="1">
    <location>
        <begin position="329"/>
        <end position="339"/>
    </location>
</feature>
<feature type="domain" description="PDZ" evidence="2">
    <location>
        <begin position="548"/>
        <end position="630"/>
    </location>
</feature>
<protein>
    <submittedName>
        <fullName evidence="4">Ligand of Numb protein X 2</fullName>
    </submittedName>
</protein>
<dbReference type="PANTHER" id="PTHR19964">
    <property type="entry name" value="MULTIPLE PDZ DOMAIN PROTEIN"/>
    <property type="match status" value="1"/>
</dbReference>
<feature type="domain" description="PDZ" evidence="2">
    <location>
        <begin position="56"/>
        <end position="127"/>
    </location>
</feature>
<organism evidence="3 4">
    <name type="scientific">Hyalella azteca</name>
    <name type="common">Amphipod</name>
    <dbReference type="NCBI Taxonomy" id="294128"/>
    <lineage>
        <taxon>Eukaryota</taxon>
        <taxon>Metazoa</taxon>
        <taxon>Ecdysozoa</taxon>
        <taxon>Arthropoda</taxon>
        <taxon>Crustacea</taxon>
        <taxon>Multicrustacea</taxon>
        <taxon>Malacostraca</taxon>
        <taxon>Eumalacostraca</taxon>
        <taxon>Peracarida</taxon>
        <taxon>Amphipoda</taxon>
        <taxon>Senticaudata</taxon>
        <taxon>Talitrida</taxon>
        <taxon>Talitroidea</taxon>
        <taxon>Hyalellidae</taxon>
        <taxon>Hyalella</taxon>
    </lineage>
</organism>
<feature type="domain" description="PDZ" evidence="2">
    <location>
        <begin position="430"/>
        <end position="516"/>
    </location>
</feature>
<feature type="region of interest" description="Disordered" evidence="1">
    <location>
        <begin position="1"/>
        <end position="33"/>
    </location>
</feature>
<evidence type="ECO:0000313" key="3">
    <source>
        <dbReference type="Proteomes" id="UP000694843"/>
    </source>
</evidence>
<dbReference type="PROSITE" id="PS50106">
    <property type="entry name" value="PDZ"/>
    <property type="match status" value="4"/>
</dbReference>
<feature type="compositionally biased region" description="Basic and acidic residues" evidence="1">
    <location>
        <begin position="250"/>
        <end position="260"/>
    </location>
</feature>
<evidence type="ECO:0000313" key="4">
    <source>
        <dbReference type="RefSeq" id="XP_018020843.1"/>
    </source>
</evidence>
<dbReference type="OMA" id="NHNMAPA"/>
<dbReference type="KEGG" id="hazt:108677183"/>
<dbReference type="SUPFAM" id="SSF50156">
    <property type="entry name" value="PDZ domain-like"/>
    <property type="match status" value="4"/>
</dbReference>
<dbReference type="InterPro" id="IPR001478">
    <property type="entry name" value="PDZ"/>
</dbReference>
<feature type="domain" description="PDZ" evidence="2">
    <location>
        <begin position="165"/>
        <end position="247"/>
    </location>
</feature>
<dbReference type="SMART" id="SM00228">
    <property type="entry name" value="PDZ"/>
    <property type="match status" value="4"/>
</dbReference>
<dbReference type="OrthoDB" id="438726at2759"/>
<dbReference type="RefSeq" id="XP_018020843.1">
    <property type="nucleotide sequence ID" value="XM_018165354.2"/>
</dbReference>
<dbReference type="InterPro" id="IPR051342">
    <property type="entry name" value="PDZ_scaffold"/>
</dbReference>
<feature type="compositionally biased region" description="Low complexity" evidence="1">
    <location>
        <begin position="280"/>
        <end position="328"/>
    </location>
</feature>